<sequence>MPELARQWFVPGDGIDRHVITGDIQRYLGNDATVRPGVGNNEHEGVRGYWVKAYRNLTSAMLADLKADSARWRQEQQQTGNRDGYVGSTTYHNSGASTGRGPGPQRRPGGDSPTVEGPFPVPSARSDRMPTPRENIPVSSVDDMDVDMTAAMPSDRRYQGRPYPQQDNRAYTADGNRVPYDGRGYNPEQPIAGSYGRPPVPAPYGQEPRFPSNFPQANGGGAPQGYAQPGYYVPVSSYDPPAGIPGRADPSQYASGPYGQPPPRNDRDPRDARDPRVDPRYQPDFADPRYAYPSPVPTVVNPRDRETVTSPPQPFWWSRAFAV</sequence>
<evidence type="ECO:0000256" key="1">
    <source>
        <dbReference type="SAM" id="MobiDB-lite"/>
    </source>
</evidence>
<organism evidence="2 3">
    <name type="scientific">Polychaeton citri CBS 116435</name>
    <dbReference type="NCBI Taxonomy" id="1314669"/>
    <lineage>
        <taxon>Eukaryota</taxon>
        <taxon>Fungi</taxon>
        <taxon>Dikarya</taxon>
        <taxon>Ascomycota</taxon>
        <taxon>Pezizomycotina</taxon>
        <taxon>Dothideomycetes</taxon>
        <taxon>Dothideomycetidae</taxon>
        <taxon>Capnodiales</taxon>
        <taxon>Capnodiaceae</taxon>
        <taxon>Polychaeton</taxon>
    </lineage>
</organism>
<gene>
    <name evidence="2" type="ORF">K431DRAFT_99567</name>
</gene>
<protein>
    <submittedName>
        <fullName evidence="2">Uncharacterized protein</fullName>
    </submittedName>
</protein>
<dbReference type="OrthoDB" id="4146887at2759"/>
<accession>A0A9P4QDI3</accession>
<feature type="region of interest" description="Disordered" evidence="1">
    <location>
        <begin position="72"/>
        <end position="313"/>
    </location>
</feature>
<dbReference type="AlphaFoldDB" id="A0A9P4QDI3"/>
<evidence type="ECO:0000313" key="3">
    <source>
        <dbReference type="Proteomes" id="UP000799441"/>
    </source>
</evidence>
<feature type="compositionally biased region" description="Polar residues" evidence="1">
    <location>
        <begin position="75"/>
        <end position="97"/>
    </location>
</feature>
<name>A0A9P4QDI3_9PEZI</name>
<proteinExistence type="predicted"/>
<dbReference type="Proteomes" id="UP000799441">
    <property type="component" value="Unassembled WGS sequence"/>
</dbReference>
<reference evidence="2" key="1">
    <citation type="journal article" date="2020" name="Stud. Mycol.">
        <title>101 Dothideomycetes genomes: a test case for predicting lifestyles and emergence of pathogens.</title>
        <authorList>
            <person name="Haridas S."/>
            <person name="Albert R."/>
            <person name="Binder M."/>
            <person name="Bloem J."/>
            <person name="Labutti K."/>
            <person name="Salamov A."/>
            <person name="Andreopoulos B."/>
            <person name="Baker S."/>
            <person name="Barry K."/>
            <person name="Bills G."/>
            <person name="Bluhm B."/>
            <person name="Cannon C."/>
            <person name="Castanera R."/>
            <person name="Culley D."/>
            <person name="Daum C."/>
            <person name="Ezra D."/>
            <person name="Gonzalez J."/>
            <person name="Henrissat B."/>
            <person name="Kuo A."/>
            <person name="Liang C."/>
            <person name="Lipzen A."/>
            <person name="Lutzoni F."/>
            <person name="Magnuson J."/>
            <person name="Mondo S."/>
            <person name="Nolan M."/>
            <person name="Ohm R."/>
            <person name="Pangilinan J."/>
            <person name="Park H.-J."/>
            <person name="Ramirez L."/>
            <person name="Alfaro M."/>
            <person name="Sun H."/>
            <person name="Tritt A."/>
            <person name="Yoshinaga Y."/>
            <person name="Zwiers L.-H."/>
            <person name="Turgeon B."/>
            <person name="Goodwin S."/>
            <person name="Spatafora J."/>
            <person name="Crous P."/>
            <person name="Grigoriev I."/>
        </authorList>
    </citation>
    <scope>NUCLEOTIDE SEQUENCE</scope>
    <source>
        <strain evidence="2">CBS 116435</strain>
    </source>
</reference>
<feature type="compositionally biased region" description="Basic and acidic residues" evidence="1">
    <location>
        <begin position="264"/>
        <end position="281"/>
    </location>
</feature>
<dbReference type="PANTHER" id="PTHR39609:SF1">
    <property type="entry name" value="RFEG"/>
    <property type="match status" value="1"/>
</dbReference>
<dbReference type="PANTHER" id="PTHR39609">
    <property type="entry name" value="RFEG-RELATED"/>
    <property type="match status" value="1"/>
</dbReference>
<evidence type="ECO:0000313" key="2">
    <source>
        <dbReference type="EMBL" id="KAF2725253.1"/>
    </source>
</evidence>
<comment type="caution">
    <text evidence="2">The sequence shown here is derived from an EMBL/GenBank/DDBJ whole genome shotgun (WGS) entry which is preliminary data.</text>
</comment>
<keyword evidence="3" id="KW-1185">Reference proteome</keyword>
<dbReference type="EMBL" id="MU003768">
    <property type="protein sequence ID" value="KAF2725253.1"/>
    <property type="molecule type" value="Genomic_DNA"/>
</dbReference>